<dbReference type="AlphaFoldDB" id="A0A5C3MTB7"/>
<comment type="subcellular location">
    <subcellularLocation>
        <location evidence="1">Nucleus</location>
        <location evidence="1">Nucleolus</location>
    </subcellularLocation>
</comment>
<evidence type="ECO:0000256" key="10">
    <source>
        <dbReference type="ARBA" id="ARBA00070787"/>
    </source>
</evidence>
<dbReference type="EMBL" id="ML213518">
    <property type="protein sequence ID" value="TFK48729.1"/>
    <property type="molecule type" value="Genomic_DNA"/>
</dbReference>
<dbReference type="CDD" id="cd00403">
    <property type="entry name" value="Ribosomal_L1"/>
    <property type="match status" value="1"/>
</dbReference>
<protein>
    <recommendedName>
        <fullName evidence="10">Ribosomal L1 domain-containing protein 1</fullName>
    </recommendedName>
</protein>
<evidence type="ECO:0000256" key="1">
    <source>
        <dbReference type="ARBA" id="ARBA00004604"/>
    </source>
</evidence>
<dbReference type="FunFam" id="3.40.50.790:FF:000004">
    <property type="entry name" value="Ribosomal L1 domain-containing 1-like 1"/>
    <property type="match status" value="1"/>
</dbReference>
<evidence type="ECO:0000313" key="12">
    <source>
        <dbReference type="EMBL" id="TFK48729.1"/>
    </source>
</evidence>
<comment type="function">
    <text evidence="8">Regulates cellular senescence through inhibition of PTEN translation. Acts as a pro-apoptotic regulator in response to DNA damage.</text>
</comment>
<gene>
    <name evidence="12" type="ORF">OE88DRAFT_1663836</name>
</gene>
<feature type="compositionally biased region" description="Basic and acidic residues" evidence="11">
    <location>
        <begin position="292"/>
        <end position="328"/>
    </location>
</feature>
<dbReference type="Pfam" id="PF00687">
    <property type="entry name" value="Ribosomal_L1"/>
    <property type="match status" value="1"/>
</dbReference>
<comment type="similarity">
    <text evidence="9">Belongs to the universal ribosomal protein uL1 family. Highly divergent.</text>
</comment>
<evidence type="ECO:0000256" key="6">
    <source>
        <dbReference type="ARBA" id="ARBA00023054"/>
    </source>
</evidence>
<evidence type="ECO:0000256" key="9">
    <source>
        <dbReference type="ARBA" id="ARBA00061550"/>
    </source>
</evidence>
<feature type="compositionally biased region" description="Low complexity" evidence="11">
    <location>
        <begin position="518"/>
        <end position="528"/>
    </location>
</feature>
<keyword evidence="13" id="KW-1185">Reference proteome</keyword>
<name>A0A5C3MTB7_9AGAM</name>
<keyword evidence="5" id="KW-0007">Acetylation</keyword>
<keyword evidence="12" id="KW-0689">Ribosomal protein</keyword>
<organism evidence="12 13">
    <name type="scientific">Heliocybe sulcata</name>
    <dbReference type="NCBI Taxonomy" id="5364"/>
    <lineage>
        <taxon>Eukaryota</taxon>
        <taxon>Fungi</taxon>
        <taxon>Dikarya</taxon>
        <taxon>Basidiomycota</taxon>
        <taxon>Agaricomycotina</taxon>
        <taxon>Agaricomycetes</taxon>
        <taxon>Gloeophyllales</taxon>
        <taxon>Gloeophyllaceae</taxon>
        <taxon>Heliocybe</taxon>
    </lineage>
</organism>
<evidence type="ECO:0000256" key="8">
    <source>
        <dbReference type="ARBA" id="ARBA00054167"/>
    </source>
</evidence>
<feature type="compositionally biased region" description="Low complexity" evidence="11">
    <location>
        <begin position="373"/>
        <end position="396"/>
    </location>
</feature>
<keyword evidence="3" id="KW-0597">Phosphoprotein</keyword>
<feature type="compositionally biased region" description="Polar residues" evidence="11">
    <location>
        <begin position="498"/>
        <end position="507"/>
    </location>
</feature>
<dbReference type="InterPro" id="IPR028364">
    <property type="entry name" value="Ribosomal_uL1/biogenesis"/>
</dbReference>
<keyword evidence="2" id="KW-1017">Isopeptide bond</keyword>
<feature type="compositionally biased region" description="Basic residues" evidence="11">
    <location>
        <begin position="663"/>
        <end position="680"/>
    </location>
</feature>
<feature type="compositionally biased region" description="Low complexity" evidence="11">
    <location>
        <begin position="544"/>
        <end position="557"/>
    </location>
</feature>
<dbReference type="InterPro" id="IPR016095">
    <property type="entry name" value="Ribosomal_uL1_3-a/b-sand"/>
</dbReference>
<dbReference type="Gene3D" id="3.30.190.20">
    <property type="match status" value="1"/>
</dbReference>
<feature type="region of interest" description="Disordered" evidence="11">
    <location>
        <begin position="260"/>
        <end position="694"/>
    </location>
</feature>
<dbReference type="SUPFAM" id="SSF56808">
    <property type="entry name" value="Ribosomal protein L1"/>
    <property type="match status" value="1"/>
</dbReference>
<dbReference type="GO" id="GO:0005840">
    <property type="term" value="C:ribosome"/>
    <property type="evidence" value="ECO:0007669"/>
    <property type="project" value="UniProtKB-KW"/>
</dbReference>
<keyword evidence="12" id="KW-0687">Ribonucleoprotein</keyword>
<feature type="compositionally biased region" description="Acidic residues" evidence="11">
    <location>
        <begin position="260"/>
        <end position="271"/>
    </location>
</feature>
<keyword evidence="7" id="KW-0539">Nucleus</keyword>
<evidence type="ECO:0000256" key="7">
    <source>
        <dbReference type="ARBA" id="ARBA00023242"/>
    </source>
</evidence>
<feature type="compositionally biased region" description="Low complexity" evidence="11">
    <location>
        <begin position="470"/>
        <end position="483"/>
    </location>
</feature>
<evidence type="ECO:0000256" key="5">
    <source>
        <dbReference type="ARBA" id="ARBA00022990"/>
    </source>
</evidence>
<keyword evidence="4" id="KW-0832">Ubl conjugation</keyword>
<dbReference type="OrthoDB" id="10251727at2759"/>
<dbReference type="STRING" id="5364.A0A5C3MTB7"/>
<dbReference type="Gene3D" id="3.40.50.790">
    <property type="match status" value="1"/>
</dbReference>
<evidence type="ECO:0000256" key="4">
    <source>
        <dbReference type="ARBA" id="ARBA00022843"/>
    </source>
</evidence>
<dbReference type="Proteomes" id="UP000305948">
    <property type="component" value="Unassembled WGS sequence"/>
</dbReference>
<sequence>MSNADLIDGHVSSQQCKKAVDALLGHALQVQKKKDENELLPGKEQHVWLVVAVKKMQPEKKLKPFKIPIKHPLVDPRTTPVCLITKDPQREYKDLLESHGIKFVSRVVGITKLKGKFKPFEARRMLLQENGLFLADERVVPLLPGLLGKRFFEAKKQPIPVCLTRKDLKGELERAISSTYMHQNQGTCTSVKVGTLSQKPSQILDNLKTALPAIIKRIKGEWDNIQSLNIKTSASVSLPIWSCDLGAEEGARWDGFVAGEDSEEDEMEVEEPSPSPQNKGKKRAAEPQPAEESQRKTKKAKADGVSKSAVETDKPAPEGKRAAAAEKTKKAKTSSHSGEPASSDDAYLSLTTPVTKKHGKDKVKEKPKESLTPAAIPGADGAPAIAAQTASTAAGGKKAKRKAKQGVADAHGVLAPTSIPDIPASDSITIAPASGAEGDVESAAEATTKRRKKKKAGAAAGESNIDEVNAAPEAPAAQDADPATSKPRKERKPKRQLRSGQGDSAESATGPAGNPESAIPATTVATPIADKKRTRALAVHFFDPDTPTTTSVPAAPVNTSATPGDLDTPAKKKKRKKTSAPVDAPKLAEALVEAKVSDPEPEVISVSKAPESDAQPADPTPGKRKKRNKGKKVDDEMVAAENEGGPGVAEPEKATITQEEVKQKRKERKKEKVTKGKPGKSAKEDIVGKKASLS</sequence>
<proteinExistence type="inferred from homology"/>
<feature type="compositionally biased region" description="Basic residues" evidence="11">
    <location>
        <begin position="486"/>
        <end position="497"/>
    </location>
</feature>
<evidence type="ECO:0000256" key="11">
    <source>
        <dbReference type="SAM" id="MobiDB-lite"/>
    </source>
</evidence>
<evidence type="ECO:0000256" key="3">
    <source>
        <dbReference type="ARBA" id="ARBA00022553"/>
    </source>
</evidence>
<keyword evidence="6" id="KW-0175">Coiled coil</keyword>
<evidence type="ECO:0000256" key="2">
    <source>
        <dbReference type="ARBA" id="ARBA00022499"/>
    </source>
</evidence>
<dbReference type="GO" id="GO:0005730">
    <property type="term" value="C:nucleolus"/>
    <property type="evidence" value="ECO:0007669"/>
    <property type="project" value="UniProtKB-SubCell"/>
</dbReference>
<accession>A0A5C3MTB7</accession>
<dbReference type="InterPro" id="IPR023674">
    <property type="entry name" value="Ribosomal_uL1-like"/>
</dbReference>
<evidence type="ECO:0000313" key="13">
    <source>
        <dbReference type="Proteomes" id="UP000305948"/>
    </source>
</evidence>
<reference evidence="12 13" key="1">
    <citation type="journal article" date="2019" name="Nat. Ecol. Evol.">
        <title>Megaphylogeny resolves global patterns of mushroom evolution.</title>
        <authorList>
            <person name="Varga T."/>
            <person name="Krizsan K."/>
            <person name="Foldi C."/>
            <person name="Dima B."/>
            <person name="Sanchez-Garcia M."/>
            <person name="Sanchez-Ramirez S."/>
            <person name="Szollosi G.J."/>
            <person name="Szarkandi J.G."/>
            <person name="Papp V."/>
            <person name="Albert L."/>
            <person name="Andreopoulos W."/>
            <person name="Angelini C."/>
            <person name="Antonin V."/>
            <person name="Barry K.W."/>
            <person name="Bougher N.L."/>
            <person name="Buchanan P."/>
            <person name="Buyck B."/>
            <person name="Bense V."/>
            <person name="Catcheside P."/>
            <person name="Chovatia M."/>
            <person name="Cooper J."/>
            <person name="Damon W."/>
            <person name="Desjardin D."/>
            <person name="Finy P."/>
            <person name="Geml J."/>
            <person name="Haridas S."/>
            <person name="Hughes K."/>
            <person name="Justo A."/>
            <person name="Karasinski D."/>
            <person name="Kautmanova I."/>
            <person name="Kiss B."/>
            <person name="Kocsube S."/>
            <person name="Kotiranta H."/>
            <person name="LaButti K.M."/>
            <person name="Lechner B.E."/>
            <person name="Liimatainen K."/>
            <person name="Lipzen A."/>
            <person name="Lukacs Z."/>
            <person name="Mihaltcheva S."/>
            <person name="Morgado L.N."/>
            <person name="Niskanen T."/>
            <person name="Noordeloos M.E."/>
            <person name="Ohm R.A."/>
            <person name="Ortiz-Santana B."/>
            <person name="Ovrebo C."/>
            <person name="Racz N."/>
            <person name="Riley R."/>
            <person name="Savchenko A."/>
            <person name="Shiryaev A."/>
            <person name="Soop K."/>
            <person name="Spirin V."/>
            <person name="Szebenyi C."/>
            <person name="Tomsovsky M."/>
            <person name="Tulloss R.E."/>
            <person name="Uehling J."/>
            <person name="Grigoriev I.V."/>
            <person name="Vagvolgyi C."/>
            <person name="Papp T."/>
            <person name="Martin F.M."/>
            <person name="Miettinen O."/>
            <person name="Hibbett D.S."/>
            <person name="Nagy L.G."/>
        </authorList>
    </citation>
    <scope>NUCLEOTIDE SEQUENCE [LARGE SCALE GENOMIC DNA]</scope>
    <source>
        <strain evidence="12 13">OMC1185</strain>
    </source>
</reference>